<accession>A0AAX3UBH0</accession>
<dbReference type="AlphaFoldDB" id="A0AAX3UBH0"/>
<sequence>MRLVPVKQAMNLLKKMCSTKNKYQEIKLLTAKKDRAITVKNDGSELTLIEDGYLHFTQKYSLTDPECRHYVNAAFKKEFPRSQRAYLVTVPNIVNKY</sequence>
<reference evidence="1" key="2">
    <citation type="submission" date="2023-04" db="EMBL/GenBank/DDBJ databases">
        <authorList>
            <person name="Wang Y."/>
        </authorList>
    </citation>
    <scope>NUCLEOTIDE SEQUENCE</scope>
    <source>
        <strain evidence="1">ZW18</strain>
    </source>
</reference>
<dbReference type="RefSeq" id="WP_013855308.1">
    <property type="nucleotide sequence ID" value="NZ_CP123735.1"/>
</dbReference>
<gene>
    <name evidence="1" type="ORF">QEJ78_06215</name>
</gene>
<evidence type="ECO:0000313" key="1">
    <source>
        <dbReference type="EMBL" id="WGO85026.1"/>
    </source>
</evidence>
<dbReference type="EMBL" id="CP123735">
    <property type="protein sequence ID" value="WGO85026.1"/>
    <property type="molecule type" value="Genomic_DNA"/>
</dbReference>
<proteinExistence type="predicted"/>
<name>A0AAX3UBH0_9LACO</name>
<reference evidence="1" key="1">
    <citation type="journal article" date="2022" name="Food Funct.">
        <title>Lactobacillus kefiranofaciens ZW18 from Kefir enhances the anti-tumor effect of anti-programmed cell death 1 (PD-1) immunotherapy by modulating the gut microbiota.</title>
        <authorList>
            <person name="Zhao J."/>
            <person name="Wang Y."/>
            <person name="Wang J."/>
            <person name="Lv M."/>
            <person name="Zhou C."/>
            <person name="Jia L."/>
            <person name="Geng W."/>
        </authorList>
    </citation>
    <scope>NUCLEOTIDE SEQUENCE</scope>
    <source>
        <strain evidence="1">ZW18</strain>
    </source>
</reference>
<organism evidence="1 2">
    <name type="scientific">Lactobacillus kefiranofaciens</name>
    <dbReference type="NCBI Taxonomy" id="267818"/>
    <lineage>
        <taxon>Bacteria</taxon>
        <taxon>Bacillati</taxon>
        <taxon>Bacillota</taxon>
        <taxon>Bacilli</taxon>
        <taxon>Lactobacillales</taxon>
        <taxon>Lactobacillaceae</taxon>
        <taxon>Lactobacillus</taxon>
    </lineage>
</organism>
<protein>
    <submittedName>
        <fullName evidence="1">Uncharacterized protein</fullName>
    </submittedName>
</protein>
<evidence type="ECO:0000313" key="2">
    <source>
        <dbReference type="Proteomes" id="UP001242513"/>
    </source>
</evidence>
<dbReference type="Proteomes" id="UP001242513">
    <property type="component" value="Chromosome"/>
</dbReference>